<sequence length="75" mass="8163">MGYESEAKNETGTNKVENAIALGNKAKAKYNNSIAVGYSSETTRENEVSFGREGTERYIANVKAAEKDTDAVNKK</sequence>
<evidence type="ECO:0000259" key="1">
    <source>
        <dbReference type="Pfam" id="PF05658"/>
    </source>
</evidence>
<accession>A0A346JXP0</accession>
<proteinExistence type="predicted"/>
<dbReference type="Gene3D" id="2.150.10.10">
    <property type="entry name" value="Serralysin-like metalloprotease, C-terminal"/>
    <property type="match status" value="1"/>
</dbReference>
<protein>
    <recommendedName>
        <fullName evidence="1">Trimeric autotransporter adhesin YadA-like head domain-containing protein</fullName>
    </recommendedName>
</protein>
<comment type="caution">
    <text evidence="2">The sequence shown here is derived from an EMBL/GenBank/DDBJ whole genome shotgun (WGS) entry which is preliminary data.</text>
</comment>
<evidence type="ECO:0000313" key="2">
    <source>
        <dbReference type="EMBL" id="RFN62988.1"/>
    </source>
</evidence>
<feature type="domain" description="Trimeric autotransporter adhesin YadA-like head" evidence="1">
    <location>
        <begin position="17"/>
        <end position="40"/>
    </location>
</feature>
<name>A0A346JXP0_HAEIF</name>
<dbReference type="InterPro" id="IPR011049">
    <property type="entry name" value="Serralysin-like_metalloprot_C"/>
</dbReference>
<dbReference type="EMBL" id="QVJI01000010">
    <property type="protein sequence ID" value="RFN62988.1"/>
    <property type="molecule type" value="Genomic_DNA"/>
</dbReference>
<dbReference type="GO" id="GO:0019867">
    <property type="term" value="C:outer membrane"/>
    <property type="evidence" value="ECO:0007669"/>
    <property type="project" value="InterPro"/>
</dbReference>
<dbReference type="Pfam" id="PF05658">
    <property type="entry name" value="YadA_head"/>
    <property type="match status" value="1"/>
</dbReference>
<dbReference type="SMR" id="A0A346JXP0"/>
<organism evidence="2">
    <name type="scientific">Haemophilus influenzae</name>
    <dbReference type="NCBI Taxonomy" id="727"/>
    <lineage>
        <taxon>Bacteria</taxon>
        <taxon>Pseudomonadati</taxon>
        <taxon>Pseudomonadota</taxon>
        <taxon>Gammaproteobacteria</taxon>
        <taxon>Pasteurellales</taxon>
        <taxon>Pasteurellaceae</taxon>
        <taxon>Haemophilus</taxon>
    </lineage>
</organism>
<dbReference type="AlphaFoldDB" id="A0A346JXP0"/>
<dbReference type="RefSeq" id="WP_080316036.1">
    <property type="nucleotide sequence ID" value="NZ_AP018765.1"/>
</dbReference>
<dbReference type="InterPro" id="IPR008640">
    <property type="entry name" value="Adhesin_Head_dom"/>
</dbReference>
<reference evidence="2" key="1">
    <citation type="submission" date="2018-08" db="EMBL/GenBank/DDBJ databases">
        <title>Antagonistic pleiotropy in the bifunctional surface protein FadL/P1 during adaptation of Haemophilus influenzae to chronic lung infection associated with COPD.</title>
        <authorList>
            <person name="Moleres J."/>
            <person name="Ehrlich R."/>
        </authorList>
    </citation>
    <scope>NUCLEOTIDE SEQUENCE [LARGE SCALE GENOMIC DNA]</scope>
    <source>
        <strain evidence="2">P668-6062</strain>
    </source>
</reference>
<gene>
    <name evidence="2" type="ORF">CH627_07370</name>
</gene>
<dbReference type="SUPFAM" id="SSF101967">
    <property type="entry name" value="Adhesin YadA, collagen-binding domain"/>
    <property type="match status" value="1"/>
</dbReference>